<sequence length="61" mass="6555">MRNVIARIRRKGENGMTTAEYAVGTVAACGFGGVLYQILKSDTVRGMVEKVLEQAFSVFGG</sequence>
<dbReference type="InterPro" id="IPR025338">
    <property type="entry name" value="DUF4244"/>
</dbReference>
<gene>
    <name evidence="2" type="ORF">G1H10_03010</name>
</gene>
<evidence type="ECO:0000313" key="2">
    <source>
        <dbReference type="EMBL" id="NED99132.1"/>
    </source>
</evidence>
<dbReference type="RefSeq" id="WP_163732494.1">
    <property type="nucleotide sequence ID" value="NZ_JAAGOA010000002.1"/>
</dbReference>
<accession>A0A6L9S235</accession>
<dbReference type="Proteomes" id="UP000475214">
    <property type="component" value="Unassembled WGS sequence"/>
</dbReference>
<keyword evidence="1" id="KW-0812">Transmembrane</keyword>
<dbReference type="Pfam" id="PF14029">
    <property type="entry name" value="DUF4244"/>
    <property type="match status" value="1"/>
</dbReference>
<feature type="transmembrane region" description="Helical" evidence="1">
    <location>
        <begin position="21"/>
        <end position="39"/>
    </location>
</feature>
<dbReference type="EMBL" id="JAAGOA010000002">
    <property type="protein sequence ID" value="NED99132.1"/>
    <property type="molecule type" value="Genomic_DNA"/>
</dbReference>
<dbReference type="AlphaFoldDB" id="A0A6L9S235"/>
<comment type="caution">
    <text evidence="2">The sequence shown here is derived from an EMBL/GenBank/DDBJ whole genome shotgun (WGS) entry which is preliminary data.</text>
</comment>
<protein>
    <submittedName>
        <fullName evidence="2">DUF4244 domain-containing protein</fullName>
    </submittedName>
</protein>
<organism evidence="2 3">
    <name type="scientific">Phytoactinopolyspora halotolerans</name>
    <dbReference type="NCBI Taxonomy" id="1981512"/>
    <lineage>
        <taxon>Bacteria</taxon>
        <taxon>Bacillati</taxon>
        <taxon>Actinomycetota</taxon>
        <taxon>Actinomycetes</taxon>
        <taxon>Jiangellales</taxon>
        <taxon>Jiangellaceae</taxon>
        <taxon>Phytoactinopolyspora</taxon>
    </lineage>
</organism>
<keyword evidence="3" id="KW-1185">Reference proteome</keyword>
<keyword evidence="1" id="KW-0472">Membrane</keyword>
<evidence type="ECO:0000256" key="1">
    <source>
        <dbReference type="SAM" id="Phobius"/>
    </source>
</evidence>
<reference evidence="2 3" key="1">
    <citation type="submission" date="2020-02" db="EMBL/GenBank/DDBJ databases">
        <authorList>
            <person name="Li X.-J."/>
            <person name="Han X.-M."/>
        </authorList>
    </citation>
    <scope>NUCLEOTIDE SEQUENCE [LARGE SCALE GENOMIC DNA]</scope>
    <source>
        <strain evidence="2 3">CCTCC AB 2017055</strain>
    </source>
</reference>
<evidence type="ECO:0000313" key="3">
    <source>
        <dbReference type="Proteomes" id="UP000475214"/>
    </source>
</evidence>
<keyword evidence="1" id="KW-1133">Transmembrane helix</keyword>
<proteinExistence type="predicted"/>
<name>A0A6L9S235_9ACTN</name>